<name>A0ABY5NMC7_9MICO</name>
<dbReference type="PRINTS" id="PR01023">
    <property type="entry name" value="NAFLGMOTY"/>
</dbReference>
<sequence>MKQATRPLTTNIADPVAATSTSRTRTTVALASDVLFANDSATLNGKAQSALRAVADKINAHGTGVVMIDGYTDSVDSDAHNQALSEARAQSVRTALTPLVTNTGVTFQTAGHGEQDPVADNGTAQGRQLNRRVTVSFATEGDK</sequence>
<comment type="subcellular location">
    <subcellularLocation>
        <location evidence="1">Cell outer membrane</location>
    </subcellularLocation>
</comment>
<dbReference type="Proteomes" id="UP001054811">
    <property type="component" value="Chromosome"/>
</dbReference>
<reference evidence="7" key="1">
    <citation type="submission" date="2022-01" db="EMBL/GenBank/DDBJ databases">
        <title>Microbacterium eymi and Microbacterium rhizovicinus sp. nov., isolated from the rhizospheric soil of Elymus tsukushiensis, a plant native to the Dokdo Islands, Republic of Korea.</title>
        <authorList>
            <person name="Hwang Y.J."/>
        </authorList>
    </citation>
    <scope>NUCLEOTIDE SEQUENCE</scope>
    <source>
        <strain evidence="7">KUDC0405</strain>
    </source>
</reference>
<evidence type="ECO:0000256" key="5">
    <source>
        <dbReference type="SAM" id="MobiDB-lite"/>
    </source>
</evidence>
<gene>
    <name evidence="7" type="ORF">L2X98_25775</name>
</gene>
<evidence type="ECO:0000256" key="2">
    <source>
        <dbReference type="ARBA" id="ARBA00023136"/>
    </source>
</evidence>
<feature type="domain" description="OmpA-like" evidence="6">
    <location>
        <begin position="23"/>
        <end position="141"/>
    </location>
</feature>
<evidence type="ECO:0000256" key="4">
    <source>
        <dbReference type="PROSITE-ProRule" id="PRU00473"/>
    </source>
</evidence>
<dbReference type="InterPro" id="IPR006664">
    <property type="entry name" value="OMP_bac"/>
</dbReference>
<accession>A0ABY5NMC7</accession>
<dbReference type="InterPro" id="IPR050330">
    <property type="entry name" value="Bact_OuterMem_StrucFunc"/>
</dbReference>
<dbReference type="EMBL" id="CP091139">
    <property type="protein sequence ID" value="UUT36349.1"/>
    <property type="molecule type" value="Genomic_DNA"/>
</dbReference>
<dbReference type="Gene3D" id="3.30.1330.60">
    <property type="entry name" value="OmpA-like domain"/>
    <property type="match status" value="1"/>
</dbReference>
<dbReference type="PANTHER" id="PTHR30329:SF21">
    <property type="entry name" value="LIPOPROTEIN YIAD-RELATED"/>
    <property type="match status" value="1"/>
</dbReference>
<dbReference type="SUPFAM" id="SSF103088">
    <property type="entry name" value="OmpA-like"/>
    <property type="match status" value="1"/>
</dbReference>
<dbReference type="RefSeq" id="WP_259613007.1">
    <property type="nucleotide sequence ID" value="NZ_CP091139.2"/>
</dbReference>
<evidence type="ECO:0000259" key="6">
    <source>
        <dbReference type="PROSITE" id="PS51123"/>
    </source>
</evidence>
<keyword evidence="8" id="KW-1185">Reference proteome</keyword>
<protein>
    <submittedName>
        <fullName evidence="7">OmpA family protein</fullName>
    </submittedName>
</protein>
<dbReference type="InterPro" id="IPR036737">
    <property type="entry name" value="OmpA-like_sf"/>
</dbReference>
<dbReference type="PROSITE" id="PS51123">
    <property type="entry name" value="OMPA_2"/>
    <property type="match status" value="1"/>
</dbReference>
<dbReference type="CDD" id="cd07185">
    <property type="entry name" value="OmpA_C-like"/>
    <property type="match status" value="1"/>
</dbReference>
<dbReference type="PRINTS" id="PR01021">
    <property type="entry name" value="OMPADOMAIN"/>
</dbReference>
<keyword evidence="2 4" id="KW-0472">Membrane</keyword>
<keyword evidence="3" id="KW-0998">Cell outer membrane</keyword>
<organism evidence="7 8">
    <name type="scientific">Microbacterium elymi</name>
    <dbReference type="NCBI Taxonomy" id="2909587"/>
    <lineage>
        <taxon>Bacteria</taxon>
        <taxon>Bacillati</taxon>
        <taxon>Actinomycetota</taxon>
        <taxon>Actinomycetes</taxon>
        <taxon>Micrococcales</taxon>
        <taxon>Microbacteriaceae</taxon>
        <taxon>Microbacterium</taxon>
    </lineage>
</organism>
<evidence type="ECO:0000313" key="8">
    <source>
        <dbReference type="Proteomes" id="UP001054811"/>
    </source>
</evidence>
<evidence type="ECO:0000256" key="3">
    <source>
        <dbReference type="ARBA" id="ARBA00023237"/>
    </source>
</evidence>
<evidence type="ECO:0000256" key="1">
    <source>
        <dbReference type="ARBA" id="ARBA00004442"/>
    </source>
</evidence>
<feature type="region of interest" description="Disordered" evidence="5">
    <location>
        <begin position="108"/>
        <end position="143"/>
    </location>
</feature>
<feature type="compositionally biased region" description="Polar residues" evidence="5">
    <location>
        <begin position="122"/>
        <end position="137"/>
    </location>
</feature>
<dbReference type="Pfam" id="PF00691">
    <property type="entry name" value="OmpA"/>
    <property type="match status" value="1"/>
</dbReference>
<dbReference type="InterPro" id="IPR006665">
    <property type="entry name" value="OmpA-like"/>
</dbReference>
<dbReference type="PANTHER" id="PTHR30329">
    <property type="entry name" value="STATOR ELEMENT OF FLAGELLAR MOTOR COMPLEX"/>
    <property type="match status" value="1"/>
</dbReference>
<proteinExistence type="predicted"/>
<evidence type="ECO:0000313" key="7">
    <source>
        <dbReference type="EMBL" id="UUT36349.1"/>
    </source>
</evidence>